<dbReference type="OrthoDB" id="10394473at2759"/>
<protein>
    <submittedName>
        <fullName evidence="3">Ovule protein</fullName>
    </submittedName>
</protein>
<evidence type="ECO:0000313" key="3">
    <source>
        <dbReference type="WBParaSite" id="HDID_0000359701-mRNA-1"/>
    </source>
</evidence>
<dbReference type="Proteomes" id="UP000274504">
    <property type="component" value="Unassembled WGS sequence"/>
</dbReference>
<organism evidence="3">
    <name type="scientific">Hymenolepis diminuta</name>
    <name type="common">Rat tapeworm</name>
    <dbReference type="NCBI Taxonomy" id="6216"/>
    <lineage>
        <taxon>Eukaryota</taxon>
        <taxon>Metazoa</taxon>
        <taxon>Spiralia</taxon>
        <taxon>Lophotrochozoa</taxon>
        <taxon>Platyhelminthes</taxon>
        <taxon>Cestoda</taxon>
        <taxon>Eucestoda</taxon>
        <taxon>Cyclophyllidea</taxon>
        <taxon>Hymenolepididae</taxon>
        <taxon>Hymenolepis</taxon>
    </lineage>
</organism>
<dbReference type="EMBL" id="UYSG01001128">
    <property type="protein sequence ID" value="VDL35614.1"/>
    <property type="molecule type" value="Genomic_DNA"/>
</dbReference>
<gene>
    <name evidence="1" type="ORF">HDID_LOCUS3595</name>
</gene>
<sequence length="188" mass="21510">MPLMIDVDEDYPDNLSMNPVSSEKETYSAVSPQYRKGYSNPSCGFKEINHLQTQSCASTLVSGAIEKSKIFSDSNQQSTGILLSPSTDAEIQMIDRLIESPELFPTLPSEKQAFVLYWIMFICEFLHRDIEKGTFPSGIIQNFEVNGRSYDEYRTDLQYMLHAVNSEFPGVLKIYLENIKNYPEKEHK</sequence>
<name>A0A0R3SFH8_HYMDI</name>
<accession>A0A0R3SFH8</accession>
<evidence type="ECO:0000313" key="2">
    <source>
        <dbReference type="Proteomes" id="UP000274504"/>
    </source>
</evidence>
<evidence type="ECO:0000313" key="1">
    <source>
        <dbReference type="EMBL" id="VDL35614.1"/>
    </source>
</evidence>
<reference evidence="1 2" key="2">
    <citation type="submission" date="2018-11" db="EMBL/GenBank/DDBJ databases">
        <authorList>
            <consortium name="Pathogen Informatics"/>
        </authorList>
    </citation>
    <scope>NUCLEOTIDE SEQUENCE [LARGE SCALE GENOMIC DNA]</scope>
</reference>
<proteinExistence type="predicted"/>
<dbReference type="AlphaFoldDB" id="A0A0R3SFH8"/>
<dbReference type="WBParaSite" id="HDID_0000359701-mRNA-1">
    <property type="protein sequence ID" value="HDID_0000359701-mRNA-1"/>
    <property type="gene ID" value="HDID_0000359701"/>
</dbReference>
<reference evidence="3" key="1">
    <citation type="submission" date="2017-02" db="UniProtKB">
        <authorList>
            <consortium name="WormBaseParasite"/>
        </authorList>
    </citation>
    <scope>IDENTIFICATION</scope>
</reference>